<dbReference type="AlphaFoldDB" id="A0A1A9ZSI3"/>
<proteinExistence type="predicted"/>
<accession>A0A1A9ZSI3</accession>
<organism evidence="1 2">
    <name type="scientific">Glossina pallidipes</name>
    <name type="common">Tsetse fly</name>
    <dbReference type="NCBI Taxonomy" id="7398"/>
    <lineage>
        <taxon>Eukaryota</taxon>
        <taxon>Metazoa</taxon>
        <taxon>Ecdysozoa</taxon>
        <taxon>Arthropoda</taxon>
        <taxon>Hexapoda</taxon>
        <taxon>Insecta</taxon>
        <taxon>Pterygota</taxon>
        <taxon>Neoptera</taxon>
        <taxon>Endopterygota</taxon>
        <taxon>Diptera</taxon>
        <taxon>Brachycera</taxon>
        <taxon>Muscomorpha</taxon>
        <taxon>Hippoboscoidea</taxon>
        <taxon>Glossinidae</taxon>
        <taxon>Glossina</taxon>
    </lineage>
</organism>
<dbReference type="EnsemblMetazoa" id="GPAI023631-RA">
    <property type="protein sequence ID" value="GPAI023631-PA"/>
    <property type="gene ID" value="GPAI023631"/>
</dbReference>
<dbReference type="VEuPathDB" id="VectorBase:GPAI023631"/>
<evidence type="ECO:0000313" key="2">
    <source>
        <dbReference type="Proteomes" id="UP000092445"/>
    </source>
</evidence>
<reference evidence="2" key="1">
    <citation type="submission" date="2014-03" db="EMBL/GenBank/DDBJ databases">
        <authorList>
            <person name="Aksoy S."/>
            <person name="Warren W."/>
            <person name="Wilson R.K."/>
        </authorList>
    </citation>
    <scope>NUCLEOTIDE SEQUENCE [LARGE SCALE GENOMIC DNA]</scope>
    <source>
        <strain evidence="2">IAEA</strain>
    </source>
</reference>
<dbReference type="Proteomes" id="UP000092445">
    <property type="component" value="Unassembled WGS sequence"/>
</dbReference>
<evidence type="ECO:0000313" key="1">
    <source>
        <dbReference type="EnsemblMetazoa" id="GPAI023631-PA"/>
    </source>
</evidence>
<reference evidence="1" key="2">
    <citation type="submission" date="2020-05" db="UniProtKB">
        <authorList>
            <consortium name="EnsemblMetazoa"/>
        </authorList>
    </citation>
    <scope>IDENTIFICATION</scope>
    <source>
        <strain evidence="1">IAEA</strain>
    </source>
</reference>
<name>A0A1A9ZSI3_GLOPL</name>
<protein>
    <submittedName>
        <fullName evidence="1">Uncharacterized protein</fullName>
    </submittedName>
</protein>
<keyword evidence="2" id="KW-1185">Reference proteome</keyword>
<sequence>MISSYNSDTFTLPVAAIIVLPRHSKEPPVEAKFPAKFYATTHTCDEHFHPGVFKRFVLNAQKYDELETKKYYVFTYRAFHYNSYVIKTKSVEISKIELISAFLKNTRPVAIN</sequence>